<dbReference type="Gene3D" id="1.20.120.310">
    <property type="entry name" value="ERV/ALR sulfhydryl oxidase domain"/>
    <property type="match status" value="1"/>
</dbReference>
<dbReference type="GO" id="GO:0005758">
    <property type="term" value="C:mitochondrial intermembrane space"/>
    <property type="evidence" value="ECO:0007669"/>
    <property type="project" value="UniProtKB-SubCell"/>
</dbReference>
<comment type="catalytic activity">
    <reaction evidence="8 9">
        <text>2 R'C(R)SH + O2 = R'C(R)S-S(R)CR' + H2O2</text>
        <dbReference type="Rhea" id="RHEA:17357"/>
        <dbReference type="ChEBI" id="CHEBI:15379"/>
        <dbReference type="ChEBI" id="CHEBI:16240"/>
        <dbReference type="ChEBI" id="CHEBI:16520"/>
        <dbReference type="ChEBI" id="CHEBI:17412"/>
        <dbReference type="EC" id="1.8.3.2"/>
    </reaction>
</comment>
<dbReference type="EMBL" id="JARPUR010000004">
    <property type="protein sequence ID" value="KAK4876592.1"/>
    <property type="molecule type" value="Genomic_DNA"/>
</dbReference>
<sequence length="165" mass="19217">MPRGNPLDSENCRSCSSFSDYFKATKQKLKHDSKNEEISNLVDNQLPERPMRPDCPLDKDQLGTSTWGLLHTMAAKYPVKPTKEDKEGMKQFFNLLGKFYPCEPCAHDLRNDLKDDPPRLNNQQEFSHWLCQLHNKVNLKLDKPEFDCSKVNERWRDGWLDGSCD</sequence>
<evidence type="ECO:0000256" key="9">
    <source>
        <dbReference type="RuleBase" id="RU371123"/>
    </source>
</evidence>
<evidence type="ECO:0000256" key="1">
    <source>
        <dbReference type="ARBA" id="ARBA00001974"/>
    </source>
</evidence>
<evidence type="ECO:0000256" key="4">
    <source>
        <dbReference type="ARBA" id="ARBA00022827"/>
    </source>
</evidence>
<evidence type="ECO:0000256" key="7">
    <source>
        <dbReference type="ARBA" id="ARBA00023157"/>
    </source>
</evidence>
<evidence type="ECO:0000313" key="12">
    <source>
        <dbReference type="EMBL" id="KAK4876592.1"/>
    </source>
</evidence>
<evidence type="ECO:0000256" key="5">
    <source>
        <dbReference type="ARBA" id="ARBA00023002"/>
    </source>
</evidence>
<proteinExistence type="predicted"/>
<evidence type="ECO:0000256" key="3">
    <source>
        <dbReference type="ARBA" id="ARBA00022630"/>
    </source>
</evidence>
<dbReference type="PANTHER" id="PTHR12645">
    <property type="entry name" value="ALR/ERV"/>
    <property type="match status" value="1"/>
</dbReference>
<keyword evidence="6" id="KW-0496">Mitochondrion</keyword>
<dbReference type="Proteomes" id="UP001353858">
    <property type="component" value="Unassembled WGS sequence"/>
</dbReference>
<keyword evidence="3 9" id="KW-0285">Flavoprotein</keyword>
<dbReference type="FunFam" id="1.20.120.310:FF:000003">
    <property type="entry name" value="Sulfhydryl oxidase"/>
    <property type="match status" value="1"/>
</dbReference>
<feature type="domain" description="ERV/ALR sulfhydryl oxidase" evidence="11">
    <location>
        <begin position="55"/>
        <end position="155"/>
    </location>
</feature>
<keyword evidence="5 9" id="KW-0560">Oxidoreductase</keyword>
<dbReference type="AlphaFoldDB" id="A0AAN7PV13"/>
<reference evidence="13" key="1">
    <citation type="submission" date="2023-01" db="EMBL/GenBank/DDBJ databases">
        <title>Key to firefly adult light organ development and bioluminescence: homeobox transcription factors regulate luciferase expression and transportation to peroxisome.</title>
        <authorList>
            <person name="Fu X."/>
        </authorList>
    </citation>
    <scope>NUCLEOTIDE SEQUENCE [LARGE SCALE GENOMIC DNA]</scope>
</reference>
<evidence type="ECO:0000313" key="13">
    <source>
        <dbReference type="Proteomes" id="UP001353858"/>
    </source>
</evidence>
<dbReference type="InterPro" id="IPR017905">
    <property type="entry name" value="ERV/ALR_sulphydryl_oxidase"/>
</dbReference>
<dbReference type="SUPFAM" id="SSF69000">
    <property type="entry name" value="FAD-dependent thiol oxidase"/>
    <property type="match status" value="1"/>
</dbReference>
<keyword evidence="13" id="KW-1185">Reference proteome</keyword>
<comment type="cofactor">
    <cofactor evidence="1 9">
        <name>FAD</name>
        <dbReference type="ChEBI" id="CHEBI:57692"/>
    </cofactor>
</comment>
<evidence type="ECO:0000256" key="8">
    <source>
        <dbReference type="ARBA" id="ARBA00048864"/>
    </source>
</evidence>
<evidence type="ECO:0000256" key="10">
    <source>
        <dbReference type="SAM" id="MobiDB-lite"/>
    </source>
</evidence>
<dbReference type="PROSITE" id="PS51324">
    <property type="entry name" value="ERV_ALR"/>
    <property type="match status" value="1"/>
</dbReference>
<evidence type="ECO:0000259" key="11">
    <source>
        <dbReference type="PROSITE" id="PS51324"/>
    </source>
</evidence>
<dbReference type="InterPro" id="IPR036774">
    <property type="entry name" value="ERV/ALR_sulphydryl_oxid_sf"/>
</dbReference>
<dbReference type="GO" id="GO:0050660">
    <property type="term" value="F:flavin adenine dinucleotide binding"/>
    <property type="evidence" value="ECO:0007669"/>
    <property type="project" value="TreeGrafter"/>
</dbReference>
<evidence type="ECO:0000256" key="2">
    <source>
        <dbReference type="ARBA" id="ARBA00004569"/>
    </source>
</evidence>
<name>A0AAN7PV13_9COLE</name>
<accession>A0AAN7PV13</accession>
<dbReference type="EC" id="1.8.3.2" evidence="9"/>
<dbReference type="GO" id="GO:0016971">
    <property type="term" value="F:flavin-dependent sulfhydryl oxidase activity"/>
    <property type="evidence" value="ECO:0007669"/>
    <property type="project" value="InterPro"/>
</dbReference>
<comment type="caution">
    <text evidence="12">The sequence shown here is derived from an EMBL/GenBank/DDBJ whole genome shotgun (WGS) entry which is preliminary data.</text>
</comment>
<keyword evidence="7" id="KW-1015">Disulfide bond</keyword>
<organism evidence="12 13">
    <name type="scientific">Aquatica leii</name>
    <dbReference type="NCBI Taxonomy" id="1421715"/>
    <lineage>
        <taxon>Eukaryota</taxon>
        <taxon>Metazoa</taxon>
        <taxon>Ecdysozoa</taxon>
        <taxon>Arthropoda</taxon>
        <taxon>Hexapoda</taxon>
        <taxon>Insecta</taxon>
        <taxon>Pterygota</taxon>
        <taxon>Neoptera</taxon>
        <taxon>Endopterygota</taxon>
        <taxon>Coleoptera</taxon>
        <taxon>Polyphaga</taxon>
        <taxon>Elateriformia</taxon>
        <taxon>Elateroidea</taxon>
        <taxon>Lampyridae</taxon>
        <taxon>Luciolinae</taxon>
        <taxon>Aquatica</taxon>
    </lineage>
</organism>
<comment type="subcellular location">
    <subcellularLocation>
        <location evidence="2">Mitochondrion intermembrane space</location>
    </subcellularLocation>
</comment>
<dbReference type="Pfam" id="PF04777">
    <property type="entry name" value="Evr1_Alr"/>
    <property type="match status" value="1"/>
</dbReference>
<keyword evidence="4 9" id="KW-0274">FAD</keyword>
<gene>
    <name evidence="12" type="ORF">RN001_009098</name>
</gene>
<dbReference type="InterPro" id="IPR039799">
    <property type="entry name" value="ALR/ERV"/>
</dbReference>
<dbReference type="PANTHER" id="PTHR12645:SF0">
    <property type="entry name" value="FAD-LINKED SULFHYDRYL OXIDASE ALR"/>
    <property type="match status" value="1"/>
</dbReference>
<feature type="region of interest" description="Disordered" evidence="10">
    <location>
        <begin position="29"/>
        <end position="53"/>
    </location>
</feature>
<protein>
    <recommendedName>
        <fullName evidence="9">Sulfhydryl oxidase</fullName>
        <ecNumber evidence="9">1.8.3.2</ecNumber>
    </recommendedName>
</protein>
<evidence type="ECO:0000256" key="6">
    <source>
        <dbReference type="ARBA" id="ARBA00023128"/>
    </source>
</evidence>